<dbReference type="Pfam" id="PF04054">
    <property type="entry name" value="Not1"/>
    <property type="match status" value="1"/>
</dbReference>
<dbReference type="PANTHER" id="PTHR13162">
    <property type="entry name" value="CCR4-NOT TRANSCRIPTION COMPLEX"/>
    <property type="match status" value="1"/>
</dbReference>
<dbReference type="InterPro" id="IPR032194">
    <property type="entry name" value="CNOT1_HEAT"/>
</dbReference>
<dbReference type="FunFam" id="1.25.40.840:FF:000002">
    <property type="entry name" value="Ccr4-Not transcription complex subunit (NOT1)"/>
    <property type="match status" value="1"/>
</dbReference>
<keyword evidence="5" id="KW-0539">Nucleus</keyword>
<dbReference type="Pfam" id="PF16415">
    <property type="entry name" value="CNOT1_CAF1_bind"/>
    <property type="match status" value="1"/>
</dbReference>
<dbReference type="Gene3D" id="1.25.40.180">
    <property type="match status" value="1"/>
</dbReference>
<dbReference type="GO" id="GO:0005634">
    <property type="term" value="C:nucleus"/>
    <property type="evidence" value="ECO:0007669"/>
    <property type="project" value="UniProtKB-SubCell"/>
</dbReference>
<feature type="region of interest" description="Disordered" evidence="8">
    <location>
        <begin position="1"/>
        <end position="118"/>
    </location>
</feature>
<evidence type="ECO:0000256" key="2">
    <source>
        <dbReference type="ARBA" id="ARBA00022491"/>
    </source>
</evidence>
<comment type="caution">
    <text evidence="15">The sequence shown here is derived from an EMBL/GenBank/DDBJ whole genome shotgun (WGS) entry which is preliminary data.</text>
</comment>
<feature type="domain" description="CCR4-NOT transcription complex subunit 1-like NOT1 connector" evidence="14">
    <location>
        <begin position="1636"/>
        <end position="1756"/>
    </location>
</feature>
<dbReference type="Pfam" id="PF16418">
    <property type="entry name" value="CNOT1_HEAT"/>
    <property type="match status" value="1"/>
</dbReference>
<accession>A0A1Q5QBK5</accession>
<feature type="domain" description="CCR4-NOT transcription complex subunit 1 HEAT repeat" evidence="13">
    <location>
        <begin position="640"/>
        <end position="783"/>
    </location>
</feature>
<dbReference type="InterPro" id="IPR040398">
    <property type="entry name" value="Not1"/>
</dbReference>
<keyword evidence="2" id="KW-0678">Repressor</keyword>
<evidence type="ECO:0000259" key="10">
    <source>
        <dbReference type="Pfam" id="PF12842"/>
    </source>
</evidence>
<evidence type="ECO:0000259" key="11">
    <source>
        <dbReference type="Pfam" id="PF16415"/>
    </source>
</evidence>
<evidence type="ECO:0000313" key="16">
    <source>
        <dbReference type="Proteomes" id="UP000214365"/>
    </source>
</evidence>
<dbReference type="InterPro" id="IPR007196">
    <property type="entry name" value="CCR4-Not_Not1_C"/>
</dbReference>
<dbReference type="GO" id="GO:0060090">
    <property type="term" value="F:molecular adaptor activity"/>
    <property type="evidence" value="ECO:0007669"/>
    <property type="project" value="TreeGrafter"/>
</dbReference>
<dbReference type="GO" id="GO:0000932">
    <property type="term" value="C:P-body"/>
    <property type="evidence" value="ECO:0007669"/>
    <property type="project" value="TreeGrafter"/>
</dbReference>
<feature type="region of interest" description="Disordered" evidence="8">
    <location>
        <begin position="979"/>
        <end position="1011"/>
    </location>
</feature>
<evidence type="ECO:0000256" key="4">
    <source>
        <dbReference type="ARBA" id="ARBA00023163"/>
    </source>
</evidence>
<dbReference type="InterPro" id="IPR038535">
    <property type="entry name" value="CNOT1_TTP_bind_sf"/>
</dbReference>
<evidence type="ECO:0000259" key="9">
    <source>
        <dbReference type="Pfam" id="PF04054"/>
    </source>
</evidence>
<dbReference type="Pfam" id="PF12842">
    <property type="entry name" value="DUF3819"/>
    <property type="match status" value="1"/>
</dbReference>
<evidence type="ECO:0000256" key="8">
    <source>
        <dbReference type="SAM" id="MobiDB-lite"/>
    </source>
</evidence>
<reference evidence="15 16" key="1">
    <citation type="submission" date="2015-06" db="EMBL/GenBank/DDBJ databases">
        <title>Talaromyces atroroseus IBT 11181 draft genome.</title>
        <authorList>
            <person name="Rasmussen K.B."/>
            <person name="Rasmussen S."/>
            <person name="Petersen B."/>
            <person name="Sicheritz-Ponten T."/>
            <person name="Mortensen U.H."/>
            <person name="Thrane U."/>
        </authorList>
    </citation>
    <scope>NUCLEOTIDE SEQUENCE [LARGE SCALE GENOMIC DNA]</scope>
    <source>
        <strain evidence="15 16">IBT 11181</strain>
    </source>
</reference>
<evidence type="ECO:0000259" key="12">
    <source>
        <dbReference type="Pfam" id="PF16417"/>
    </source>
</evidence>
<evidence type="ECO:0000259" key="14">
    <source>
        <dbReference type="Pfam" id="PF25097"/>
    </source>
</evidence>
<protein>
    <recommendedName>
        <fullName evidence="7">General negative regulator of transcription subunit 1</fullName>
    </recommendedName>
</protein>
<dbReference type="InterPro" id="IPR024557">
    <property type="entry name" value="CNOT1_dom_4"/>
</dbReference>
<feature type="domain" description="CCR4-NOT transcription complex subunit 1" evidence="10">
    <location>
        <begin position="1315"/>
        <end position="1454"/>
    </location>
</feature>
<dbReference type="Proteomes" id="UP000214365">
    <property type="component" value="Unassembled WGS sequence"/>
</dbReference>
<dbReference type="GO" id="GO:0030015">
    <property type="term" value="C:CCR4-NOT core complex"/>
    <property type="evidence" value="ECO:0007669"/>
    <property type="project" value="InterPro"/>
</dbReference>
<dbReference type="PANTHER" id="PTHR13162:SF8">
    <property type="entry name" value="CCR4-NOT TRANSCRIPTION COMPLEX SUBUNIT 1"/>
    <property type="match status" value="1"/>
</dbReference>
<feature type="compositionally biased region" description="Low complexity" evidence="8">
    <location>
        <begin position="9"/>
        <end position="32"/>
    </location>
</feature>
<feature type="domain" description="CCR4-NOT transcription complex subunit 1 CAF1-binding" evidence="11">
    <location>
        <begin position="1031"/>
        <end position="1252"/>
    </location>
</feature>
<evidence type="ECO:0000259" key="13">
    <source>
        <dbReference type="Pfam" id="PF16418"/>
    </source>
</evidence>
<evidence type="ECO:0000256" key="3">
    <source>
        <dbReference type="ARBA" id="ARBA00023015"/>
    </source>
</evidence>
<dbReference type="FunFam" id="1.25.40.180:FF:000012">
    <property type="entry name" value="Ccr4-Not transcription complex subunit"/>
    <property type="match status" value="1"/>
</dbReference>
<keyword evidence="3" id="KW-0805">Transcription regulation</keyword>
<evidence type="ECO:0000256" key="7">
    <source>
        <dbReference type="ARBA" id="ARBA00074459"/>
    </source>
</evidence>
<dbReference type="STRING" id="1441469.A0A1Q5QBK5"/>
<dbReference type="InterPro" id="IPR055454">
    <property type="entry name" value="CNOT1-like_NOT1_connector"/>
</dbReference>
<proteinExistence type="predicted"/>
<dbReference type="FunFam" id="1.25.40.790:FF:000003">
    <property type="entry name" value="CCR4-NOT transcription complex subunit 1"/>
    <property type="match status" value="1"/>
</dbReference>
<dbReference type="GO" id="GO:0017148">
    <property type="term" value="P:negative regulation of translation"/>
    <property type="evidence" value="ECO:0007669"/>
    <property type="project" value="InterPro"/>
</dbReference>
<feature type="region of interest" description="Disordered" evidence="8">
    <location>
        <begin position="1530"/>
        <end position="1562"/>
    </location>
</feature>
<dbReference type="InterPro" id="IPR032191">
    <property type="entry name" value="CNOT1_CAF1_bind"/>
</dbReference>
<dbReference type="FunFam" id="1.25.40.800:FF:000003">
    <property type="entry name" value="CCR4-NOT transcription complex subunit 1,putative"/>
    <property type="match status" value="1"/>
</dbReference>
<feature type="compositionally biased region" description="Low complexity" evidence="8">
    <location>
        <begin position="48"/>
        <end position="68"/>
    </location>
</feature>
<dbReference type="Pfam" id="PF16417">
    <property type="entry name" value="CNOT1_TTP_bind"/>
    <property type="match status" value="1"/>
</dbReference>
<evidence type="ECO:0000313" key="15">
    <source>
        <dbReference type="EMBL" id="OKL63149.1"/>
    </source>
</evidence>
<dbReference type="GeneID" id="31001359"/>
<comment type="subcellular location">
    <subcellularLocation>
        <location evidence="1">Nucleus</location>
    </subcellularLocation>
</comment>
<dbReference type="RefSeq" id="XP_020123270.1">
    <property type="nucleotide sequence ID" value="XM_020261286.1"/>
</dbReference>
<sequence length="2313" mass="258331">MTFRPPSPSAQSSIASGTEKSSSARSSRSQQSVWGAPSSQSGLRRGLTPLSTSNISSSTASPITSPFSGVQNSGTRSTRKPPSPAGTPSAFAFQHAGSHPQTHSAHSLSSPPKSRAITPSAGAHLASAAGNVSGGGGSWGGGGLGSSRGVNFSPLLSGPTVNSPTGFPSDKPGSAVSSSQSSLTKISIAQVFLLLDSITDKEGKEKWETKAAQIHKLVDSNGMEVFSKYFRRLLTGNAPQIFPGINKVVENAGNYPLLVQEMQKVSQDIDQAQKIAETIDSSEGDIFRDFDLSTFLDHFKLDAIVKVSIALAFKFASRSDLRAKADAILTNAVPHFLHSLLNPTETTKDFSAAYLGLTIERFILFPPRNFDDEVKSRLVQAATMRYRNQGVELPLDVFNGLQMLDFGGPRLSIIRQLHSRGPKATASPEAVNELLASESWSEENIGNAMLFMILSQYTQQYSLENFLHAARSQYGDKPINWTLVLRVFDRESLRITSGQFSRLYTALLSIAGDDPSLDIQKLWGGDWKNRQTQISFLTAYLTSHVDPSQIPNFRPSFPEDLFEDAPDAVRMQAELAEKSPVRSLDAIKAIFDLALFSQASWNSPESAPLIKIVLSQDLPVFLLSALAVSQPWTTIQQSLVLRTLAFFILRQEEGFQLALYGVWKQDRQWLAEQLFTMFTQDPTSTAAIYENAVEYGWLEYLLSFANGLALDLASLAHRKGDFDLEAWVRNAAQKGPMDMGSLLSKFLRIKAEDELHAHRPEQAAPQMVSLAVKTVYTLLTILEEYVGDRENLTPVQRICVQTYPRLINYGEGFDEIIDANGEKGNAIPKSIDEKMQELFGRMYHEELSLREMLELMRRYKTSRDPAEQDLFTCMVHGLIDEYHCYHEYPLEALTKTAVMFGGIINFRLIDGIPLKVGLGMILEAVRDHQPHDPMYKFGVEAIEQLVSRLSEWVGFCHLLLQIPSLHGTPISQKAEEVLMEQGHQPSDEAASSRVNGNGEGQGITNGSLDENDLSRTFRSLNVGPPLHPDIYEDPDEEVQDKILFVLNNVSEQNIEDKLRDLKDVLRDQHYQWFAAYLVEQRAKLQPNFQQLYLDLLELIGNRKLWAEVLRETYVSSIRLLNADSTVSSSTERSHLKNLGAWLGLLTIAKDKPIKHKNIYFKELLIEGYDNQRLMVVIPFTCKVLLQAAKSTVFKPPNPWLMDIIGLLIELYHYAELKLNLKFEIEVLCKDLDLDHKSIDPASDIRDRSQQGEEVLSTANLPDGLEALEDMSLGSINQGIRTERLSPAAVLSTLPSLDKILVFPSSASSMIDPTILRQIVHTAVERAIAEIITPVVERSIAIASISTVQLISKDYAMEPDEEKVRHAARTMVRQLAGSLALVTCKEPLKMSMTNYIRMIQQEYSEQPMPEGLILMCVNDNLDAACGIVEKAAEEKSVPEIEKIIEPQLEARRRHRAARPNEPFIDPSLMNRWGMLIPEPYRQIPGGLNKEQLAIYEDFARQTRGPTTSHLQNASTDSGRQLPDVLQESYPAIPNLSTPAEPPAVPHQTSQAPQDGRLQQASAMSAQSQLNGFIESQNPREKVEILISGLQQDARSATEEHIKDLGRDSVVIQDYNQILRSIITSPNGEDLARLTCLKICTSLYSQTESPLEVEVLVSLLAKICDMSSIVARYTWAILSDVDDEHMFNVPITVALIDAGLLDLRRVDMLLNKLILQKNNSALDLLANLMDRVLFNDEPSALRSDFSGSLEAMNQWLVEDPNLTVATDIIRKLRESGVSEVVNPFLSDKARAKRDQMEYIFSEWIGVYKFAGATDRTFQAFLKDLHNRQVMNSQEDSALFFRLSVDISVAMFEHESQNPNGSLDEAFLYIDALAKLVILLVKFQGETTGAVKGSKPAYLDSVLSLLVLVLNHHQVMRGDAFNQRVFFRLFSSILCEYSLSGLHLSEQHQDMMFAFASRFLSLQPKYVPTFVYGWLSLVSHRVFMSGMLNMGDEAGWAPYCEIMQVLLSYMGEQLKPGNVSYVAKDLYKGVLRILLILHHDFPEFVAENHFQFCNVIPAHCAQLRNLILSAYPSSFHKLPDPFREGLKLDRLSEMREAPKITGDIVAPLQQANIKSTIDSALQSNAVSDGVIQSICDALYKPGDQDTGLFLTPIHVDVVLINAFVLYIGQHAVASSASKGNTRAAFDESPHLILIDKLAKVLNPEARYYLLSAMANQLRYPNSHTYYFSFAILQLFGIDYSEQQDSDIRQQIIRVLLERLIVHRPHPWGLIITLQELLQNRSYTFFRLPFIQAAPEIGRLFDALLQHIQQQSPRVLS</sequence>
<dbReference type="Gene3D" id="1.25.40.790">
    <property type="match status" value="1"/>
</dbReference>
<feature type="region of interest" description="Disordered" evidence="8">
    <location>
        <begin position="155"/>
        <end position="179"/>
    </location>
</feature>
<gene>
    <name evidence="15" type="ORF">UA08_01604</name>
</gene>
<comment type="function">
    <text evidence="6">Acts as a component of the CCR4-NOT core complex, which in the nucleus seems to be a general transcription factor, and in the cytoplasm the major mRNA deadenylase involved in mRNA turnover. The NOT protein subcomplex negatively regulates the basal and activated transcription of many genes. Preferentially affects TC-type TATA element-dependent transcription. Could directly or indirectly inhibit component(s) of the general transcription machinery.</text>
</comment>
<evidence type="ECO:0000256" key="1">
    <source>
        <dbReference type="ARBA" id="ARBA00004123"/>
    </source>
</evidence>
<dbReference type="EMBL" id="LFMY01000002">
    <property type="protein sequence ID" value="OKL63149.1"/>
    <property type="molecule type" value="Genomic_DNA"/>
</dbReference>
<keyword evidence="16" id="KW-1185">Reference proteome</keyword>
<dbReference type="Gene3D" id="1.25.40.840">
    <property type="entry name" value="CCR4-NOT transcription complex subunit 1 TTP binding domain"/>
    <property type="match status" value="1"/>
</dbReference>
<evidence type="ECO:0000256" key="6">
    <source>
        <dbReference type="ARBA" id="ARBA00059181"/>
    </source>
</evidence>
<dbReference type="InterPro" id="IPR032193">
    <property type="entry name" value="CNOT1_TTP_bind"/>
</dbReference>
<organism evidence="15 16">
    <name type="scientific">Talaromyces atroroseus</name>
    <dbReference type="NCBI Taxonomy" id="1441469"/>
    <lineage>
        <taxon>Eukaryota</taxon>
        <taxon>Fungi</taxon>
        <taxon>Dikarya</taxon>
        <taxon>Ascomycota</taxon>
        <taxon>Pezizomycotina</taxon>
        <taxon>Eurotiomycetes</taxon>
        <taxon>Eurotiomycetidae</taxon>
        <taxon>Eurotiales</taxon>
        <taxon>Trichocomaceae</taxon>
        <taxon>Talaromyces</taxon>
        <taxon>Talaromyces sect. Trachyspermi</taxon>
    </lineage>
</organism>
<feature type="compositionally biased region" description="Polar residues" evidence="8">
    <location>
        <begin position="99"/>
        <end position="112"/>
    </location>
</feature>
<dbReference type="OrthoDB" id="1933107at2759"/>
<evidence type="ECO:0000256" key="5">
    <source>
        <dbReference type="ARBA" id="ARBA00023242"/>
    </source>
</evidence>
<dbReference type="GO" id="GO:0000289">
    <property type="term" value="P:nuclear-transcribed mRNA poly(A) tail shortening"/>
    <property type="evidence" value="ECO:0007669"/>
    <property type="project" value="UniProtKB-ARBA"/>
</dbReference>
<dbReference type="Gene3D" id="1.25.40.800">
    <property type="match status" value="1"/>
</dbReference>
<feature type="domain" description="CCR4-NOT transcription complex subunit 1 TTP binding" evidence="12">
    <location>
        <begin position="819"/>
        <end position="968"/>
    </location>
</feature>
<dbReference type="CDD" id="cd20710">
    <property type="entry name" value="NOT1_connector"/>
    <property type="match status" value="1"/>
</dbReference>
<name>A0A1Q5QBK5_TALAT</name>
<keyword evidence="4" id="KW-0804">Transcription</keyword>
<feature type="domain" description="CCR4-Not complex component Not1 C-terminal" evidence="9">
    <location>
        <begin position="1935"/>
        <end position="2300"/>
    </location>
</feature>
<dbReference type="Pfam" id="PF25097">
    <property type="entry name" value="ARM_Cnot1"/>
    <property type="match status" value="1"/>
</dbReference>